<dbReference type="EMBL" id="FRAF01000022">
    <property type="protein sequence ID" value="SHK78355.1"/>
    <property type="molecule type" value="Genomic_DNA"/>
</dbReference>
<dbReference type="AlphaFoldDB" id="A0A1M6VAG7"/>
<keyword evidence="1" id="KW-0472">Membrane</keyword>
<dbReference type="RefSeq" id="WP_072874850.1">
    <property type="nucleotide sequence ID" value="NZ_FRAF01000022.1"/>
</dbReference>
<feature type="transmembrane region" description="Helical" evidence="1">
    <location>
        <begin position="7"/>
        <end position="27"/>
    </location>
</feature>
<feature type="transmembrane region" description="Helical" evidence="1">
    <location>
        <begin position="93"/>
        <end position="114"/>
    </location>
</feature>
<keyword evidence="1" id="KW-0812">Transmembrane</keyword>
<keyword evidence="1" id="KW-1133">Transmembrane helix</keyword>
<evidence type="ECO:0000313" key="2">
    <source>
        <dbReference type="EMBL" id="SHK78355.1"/>
    </source>
</evidence>
<dbReference type="STRING" id="1830138.SAMN05443507_12257"/>
<dbReference type="Proteomes" id="UP000184016">
    <property type="component" value="Unassembled WGS sequence"/>
</dbReference>
<organism evidence="2 3">
    <name type="scientific">Alicyclobacillus tolerans</name>
    <dbReference type="NCBI Taxonomy" id="90970"/>
    <lineage>
        <taxon>Bacteria</taxon>
        <taxon>Bacillati</taxon>
        <taxon>Bacillota</taxon>
        <taxon>Bacilli</taxon>
        <taxon>Bacillales</taxon>
        <taxon>Alicyclobacillaceae</taxon>
        <taxon>Alicyclobacillus</taxon>
    </lineage>
</organism>
<accession>A0A1M6VAG7</accession>
<proteinExistence type="predicted"/>
<reference evidence="3" key="1">
    <citation type="submission" date="2016-11" db="EMBL/GenBank/DDBJ databases">
        <authorList>
            <person name="Varghese N."/>
            <person name="Submissions S."/>
        </authorList>
    </citation>
    <scope>NUCLEOTIDE SEQUENCE [LARGE SCALE GENOMIC DNA]</scope>
    <source>
        <strain evidence="3">USBA-503</strain>
    </source>
</reference>
<gene>
    <name evidence="2" type="ORF">SAMN05443507_12257</name>
</gene>
<protein>
    <submittedName>
        <fullName evidence="2">Uncharacterized protein</fullName>
    </submittedName>
</protein>
<name>A0A1M6VAG7_9BACL</name>
<feature type="transmembrane region" description="Helical" evidence="1">
    <location>
        <begin position="39"/>
        <end position="56"/>
    </location>
</feature>
<evidence type="ECO:0000256" key="1">
    <source>
        <dbReference type="SAM" id="Phobius"/>
    </source>
</evidence>
<feature type="transmembrane region" description="Helical" evidence="1">
    <location>
        <begin position="63"/>
        <end position="81"/>
    </location>
</feature>
<sequence length="118" mass="13454">MSTQVVYRVFGWCYIILGVWGFIFHQFGDYMQLSSQDNFILLGLGILFIGLARCRSRYRLSGGTLLGLILLSWSGLPYLSTMPYLHSPHPLELLVRILTGAWTIYLAIAELLAWRKIA</sequence>
<keyword evidence="3" id="KW-1185">Reference proteome</keyword>
<evidence type="ECO:0000313" key="3">
    <source>
        <dbReference type="Proteomes" id="UP000184016"/>
    </source>
</evidence>